<comment type="caution">
    <text evidence="2">The sequence shown here is derived from an EMBL/GenBank/DDBJ whole genome shotgun (WGS) entry which is preliminary data.</text>
</comment>
<proteinExistence type="predicted"/>
<dbReference type="Proteomes" id="UP000193642">
    <property type="component" value="Unassembled WGS sequence"/>
</dbReference>
<name>A0A1Y2C0Z1_9FUNG</name>
<sequence length="53" mass="6151">MYQSTNRIPVLHPQLTIFIVELVRFLIAIICVIRNRGKVSFTNLEYMAVQAVM</sequence>
<gene>
    <name evidence="2" type="ORF">BCR33DRAFT_367869</name>
</gene>
<evidence type="ECO:0000313" key="3">
    <source>
        <dbReference type="Proteomes" id="UP000193642"/>
    </source>
</evidence>
<feature type="transmembrane region" description="Helical" evidence="1">
    <location>
        <begin position="15"/>
        <end position="33"/>
    </location>
</feature>
<reference evidence="2 3" key="1">
    <citation type="submission" date="2016-07" db="EMBL/GenBank/DDBJ databases">
        <title>Pervasive Adenine N6-methylation of Active Genes in Fungi.</title>
        <authorList>
            <consortium name="DOE Joint Genome Institute"/>
            <person name="Mondo S.J."/>
            <person name="Dannebaum R.O."/>
            <person name="Kuo R.C."/>
            <person name="Labutti K."/>
            <person name="Haridas S."/>
            <person name="Kuo A."/>
            <person name="Salamov A."/>
            <person name="Ahrendt S.R."/>
            <person name="Lipzen A."/>
            <person name="Sullivan W."/>
            <person name="Andreopoulos W.B."/>
            <person name="Clum A."/>
            <person name="Lindquist E."/>
            <person name="Daum C."/>
            <person name="Ramamoorthy G.K."/>
            <person name="Gryganskyi A."/>
            <person name="Culley D."/>
            <person name="Magnuson J.K."/>
            <person name="James T.Y."/>
            <person name="O'Malley M.A."/>
            <person name="Stajich J.E."/>
            <person name="Spatafora J.W."/>
            <person name="Visel A."/>
            <person name="Grigoriev I.V."/>
        </authorList>
    </citation>
    <scope>NUCLEOTIDE SEQUENCE [LARGE SCALE GENOMIC DNA]</scope>
    <source>
        <strain evidence="2 3">JEL800</strain>
    </source>
</reference>
<keyword evidence="1" id="KW-0472">Membrane</keyword>
<keyword evidence="1" id="KW-1133">Transmembrane helix</keyword>
<dbReference type="AlphaFoldDB" id="A0A1Y2C0Z1"/>
<keyword evidence="1" id="KW-0812">Transmembrane</keyword>
<organism evidence="2 3">
    <name type="scientific">Rhizoclosmatium globosum</name>
    <dbReference type="NCBI Taxonomy" id="329046"/>
    <lineage>
        <taxon>Eukaryota</taxon>
        <taxon>Fungi</taxon>
        <taxon>Fungi incertae sedis</taxon>
        <taxon>Chytridiomycota</taxon>
        <taxon>Chytridiomycota incertae sedis</taxon>
        <taxon>Chytridiomycetes</taxon>
        <taxon>Chytridiales</taxon>
        <taxon>Chytriomycetaceae</taxon>
        <taxon>Rhizoclosmatium</taxon>
    </lineage>
</organism>
<keyword evidence="3" id="KW-1185">Reference proteome</keyword>
<evidence type="ECO:0000256" key="1">
    <source>
        <dbReference type="SAM" id="Phobius"/>
    </source>
</evidence>
<protein>
    <submittedName>
        <fullName evidence="2">Uncharacterized protein</fullName>
    </submittedName>
</protein>
<evidence type="ECO:0000313" key="2">
    <source>
        <dbReference type="EMBL" id="ORY40547.1"/>
    </source>
</evidence>
<dbReference type="EMBL" id="MCGO01000035">
    <property type="protein sequence ID" value="ORY40547.1"/>
    <property type="molecule type" value="Genomic_DNA"/>
</dbReference>
<accession>A0A1Y2C0Z1</accession>